<accession>A0A382F2B5</accession>
<organism evidence="1">
    <name type="scientific">marine metagenome</name>
    <dbReference type="NCBI Taxonomy" id="408172"/>
    <lineage>
        <taxon>unclassified sequences</taxon>
        <taxon>metagenomes</taxon>
        <taxon>ecological metagenomes</taxon>
    </lineage>
</organism>
<dbReference type="AlphaFoldDB" id="A0A382F2B5"/>
<reference evidence="1" key="1">
    <citation type="submission" date="2018-05" db="EMBL/GenBank/DDBJ databases">
        <authorList>
            <person name="Lanie J.A."/>
            <person name="Ng W.-L."/>
            <person name="Kazmierczak K.M."/>
            <person name="Andrzejewski T.M."/>
            <person name="Davidsen T.M."/>
            <person name="Wayne K.J."/>
            <person name="Tettelin H."/>
            <person name="Glass J.I."/>
            <person name="Rusch D."/>
            <person name="Podicherti R."/>
            <person name="Tsui H.-C.T."/>
            <person name="Winkler M.E."/>
        </authorList>
    </citation>
    <scope>NUCLEOTIDE SEQUENCE</scope>
</reference>
<sequence length="141" mass="15859">MAVATSSTKNKLCYYLSIYMITVDCKDVESILHELAIYVSDYVAAVPAMKFHQFVLAPIMDDEPVDQNEVITAVKEFLESIGEKHNFGVISNGNNVIIKSISGKKIEREAKPVGQMFSCAHCGHVTRYEVEHNNHVKIHYL</sequence>
<protein>
    <submittedName>
        <fullName evidence="1">Uncharacterized protein</fullName>
    </submittedName>
</protein>
<proteinExistence type="predicted"/>
<evidence type="ECO:0000313" key="1">
    <source>
        <dbReference type="EMBL" id="SVB56815.1"/>
    </source>
</evidence>
<dbReference type="EMBL" id="UINC01047487">
    <property type="protein sequence ID" value="SVB56815.1"/>
    <property type="molecule type" value="Genomic_DNA"/>
</dbReference>
<name>A0A382F2B5_9ZZZZ</name>
<gene>
    <name evidence="1" type="ORF">METZ01_LOCUS209669</name>
</gene>